<dbReference type="PANTHER" id="PTHR37422:SF21">
    <property type="entry name" value="EXOQ-LIKE PROTEIN"/>
    <property type="match status" value="1"/>
</dbReference>
<evidence type="ECO:0000256" key="4">
    <source>
        <dbReference type="ARBA" id="ARBA00023136"/>
    </source>
</evidence>
<dbReference type="PANTHER" id="PTHR37422">
    <property type="entry name" value="TEICHURONIC ACID BIOSYNTHESIS PROTEIN TUAE"/>
    <property type="match status" value="1"/>
</dbReference>
<feature type="transmembrane region" description="Helical" evidence="5">
    <location>
        <begin position="258"/>
        <end position="280"/>
    </location>
</feature>
<dbReference type="EMBL" id="LJYW01000001">
    <property type="protein sequence ID" value="KPL51035.1"/>
    <property type="molecule type" value="Genomic_DNA"/>
</dbReference>
<proteinExistence type="predicted"/>
<evidence type="ECO:0000313" key="7">
    <source>
        <dbReference type="EMBL" id="KPL51035.1"/>
    </source>
</evidence>
<keyword evidence="2 5" id="KW-0812">Transmembrane</keyword>
<dbReference type="InterPro" id="IPR051533">
    <property type="entry name" value="WaaL-like"/>
</dbReference>
<dbReference type="GO" id="GO:0016020">
    <property type="term" value="C:membrane"/>
    <property type="evidence" value="ECO:0007669"/>
    <property type="project" value="UniProtKB-SubCell"/>
</dbReference>
<feature type="transmembrane region" description="Helical" evidence="5">
    <location>
        <begin position="95"/>
        <end position="115"/>
    </location>
</feature>
<name>A0A0P6VLP5_9HYPH</name>
<evidence type="ECO:0000256" key="5">
    <source>
        <dbReference type="SAM" id="Phobius"/>
    </source>
</evidence>
<feature type="transmembrane region" description="Helical" evidence="5">
    <location>
        <begin position="379"/>
        <end position="399"/>
    </location>
</feature>
<dbReference type="Pfam" id="PF04932">
    <property type="entry name" value="Wzy_C"/>
    <property type="match status" value="1"/>
</dbReference>
<protein>
    <recommendedName>
        <fullName evidence="6">O-antigen ligase-related domain-containing protein</fullName>
    </recommendedName>
</protein>
<feature type="domain" description="O-antigen ligase-related" evidence="6">
    <location>
        <begin position="215"/>
        <end position="364"/>
    </location>
</feature>
<keyword evidence="3 5" id="KW-1133">Transmembrane helix</keyword>
<organism evidence="7 8">
    <name type="scientific">Prosthecodimorpha hirschii</name>
    <dbReference type="NCBI Taxonomy" id="665126"/>
    <lineage>
        <taxon>Bacteria</taxon>
        <taxon>Pseudomonadati</taxon>
        <taxon>Pseudomonadota</taxon>
        <taxon>Alphaproteobacteria</taxon>
        <taxon>Hyphomicrobiales</taxon>
        <taxon>Ancalomicrobiaceae</taxon>
        <taxon>Prosthecodimorpha</taxon>
    </lineage>
</organism>
<evidence type="ECO:0000256" key="2">
    <source>
        <dbReference type="ARBA" id="ARBA00022692"/>
    </source>
</evidence>
<dbReference type="InterPro" id="IPR007016">
    <property type="entry name" value="O-antigen_ligase-rel_domated"/>
</dbReference>
<feature type="transmembrane region" description="Helical" evidence="5">
    <location>
        <begin position="147"/>
        <end position="165"/>
    </location>
</feature>
<evidence type="ECO:0000313" key="8">
    <source>
        <dbReference type="Proteomes" id="UP000048984"/>
    </source>
</evidence>
<feature type="transmembrane region" description="Helical" evidence="5">
    <location>
        <begin position="64"/>
        <end position="83"/>
    </location>
</feature>
<keyword evidence="8" id="KW-1185">Reference proteome</keyword>
<accession>A0A0P6VLP5</accession>
<gene>
    <name evidence="7" type="ORF">ABB55_01370</name>
</gene>
<dbReference type="STRING" id="665126.ABB55_01370"/>
<dbReference type="RefSeq" id="WP_054357198.1">
    <property type="nucleotide sequence ID" value="NZ_LJYW01000001.1"/>
</dbReference>
<feature type="transmembrane region" description="Helical" evidence="5">
    <location>
        <begin position="25"/>
        <end position="44"/>
    </location>
</feature>
<evidence type="ECO:0000256" key="1">
    <source>
        <dbReference type="ARBA" id="ARBA00004141"/>
    </source>
</evidence>
<sequence length="433" mass="46222">MTLAHEAGLTGTRRADDTAIWTRRLARWIPALMLAYGLLIWPVLYGRSPDTGPAFQVLQSESSALSQIYFPLLLLAAGFAWIATSYGRRRPLDDAATALIALFVTLCLVSALWSVAPGIALRRAVLQVAIVAALILSVRAAADPDGVVARIFWTLAAIMLVNLAMVAVKPAGPLGHEGVYPQKNGLGAAAALAILFALHQLFAGARWTRVAALLVIAVAVLLLVLSRSKTSLGLAALVPAIALAAAIVARATRLSPAVLVGLGAGLAYLVYAVGVAAYLWDFPAVATALFGDPTLTTRTEIWDFALPMTERRPWLGFGFESFWQAGPDSPSLREARGFVAKMPHAHNGYIDILLQLGRVGLALLMVILFAALHACGGALRARFGLGWLCLALMLFTGLYNFLESAWFRGFDFFSMSFVLATALTGEIRRSAAP</sequence>
<feature type="transmembrane region" description="Helical" evidence="5">
    <location>
        <begin position="232"/>
        <end position="251"/>
    </location>
</feature>
<comment type="caution">
    <text evidence="7">The sequence shown here is derived from an EMBL/GenBank/DDBJ whole genome shotgun (WGS) entry which is preliminary data.</text>
</comment>
<dbReference type="Proteomes" id="UP000048984">
    <property type="component" value="Unassembled WGS sequence"/>
</dbReference>
<dbReference type="AlphaFoldDB" id="A0A0P6VLP5"/>
<feature type="transmembrane region" description="Helical" evidence="5">
    <location>
        <begin position="210"/>
        <end position="226"/>
    </location>
</feature>
<evidence type="ECO:0000256" key="3">
    <source>
        <dbReference type="ARBA" id="ARBA00022989"/>
    </source>
</evidence>
<keyword evidence="4 5" id="KW-0472">Membrane</keyword>
<feature type="transmembrane region" description="Helical" evidence="5">
    <location>
        <begin position="185"/>
        <end position="203"/>
    </location>
</feature>
<reference evidence="7 8" key="2">
    <citation type="submission" date="2015-10" db="EMBL/GenBank/DDBJ databases">
        <title>Draft Genome Sequence of Prosthecomicrobium hirschii ATCC 27832.</title>
        <authorList>
            <person name="Daniel J."/>
            <person name="Givan S.A."/>
            <person name="Brun Y.V."/>
            <person name="Brown P.J."/>
        </authorList>
    </citation>
    <scope>NUCLEOTIDE SEQUENCE [LARGE SCALE GENOMIC DNA]</scope>
    <source>
        <strain evidence="7 8">16</strain>
    </source>
</reference>
<feature type="transmembrane region" description="Helical" evidence="5">
    <location>
        <begin position="352"/>
        <end position="372"/>
    </location>
</feature>
<comment type="subcellular location">
    <subcellularLocation>
        <location evidence="1">Membrane</location>
        <topology evidence="1">Multi-pass membrane protein</topology>
    </subcellularLocation>
</comment>
<evidence type="ECO:0000259" key="6">
    <source>
        <dbReference type="Pfam" id="PF04932"/>
    </source>
</evidence>
<feature type="transmembrane region" description="Helical" evidence="5">
    <location>
        <begin position="121"/>
        <end position="140"/>
    </location>
</feature>
<reference evidence="7 8" key="1">
    <citation type="submission" date="2015-09" db="EMBL/GenBank/DDBJ databases">
        <authorList>
            <person name="Jackson K.R."/>
            <person name="Lunt B.L."/>
            <person name="Fisher J.N.B."/>
            <person name="Gardner A.V."/>
            <person name="Bailey M.E."/>
            <person name="Deus L.M."/>
            <person name="Earl A.S."/>
            <person name="Gibby P.D."/>
            <person name="Hartmann K.A."/>
            <person name="Liu J.E."/>
            <person name="Manci A.M."/>
            <person name="Nielsen D.A."/>
            <person name="Solomon M.B."/>
            <person name="Breakwell D.P."/>
            <person name="Burnett S.H."/>
            <person name="Grose J.H."/>
        </authorList>
    </citation>
    <scope>NUCLEOTIDE SEQUENCE [LARGE SCALE GENOMIC DNA]</scope>
    <source>
        <strain evidence="7 8">16</strain>
    </source>
</reference>